<dbReference type="PANTHER" id="PTHR45849">
    <property type="entry name" value="FACT COMPLEX SUBUNIT SSRP1"/>
    <property type="match status" value="1"/>
</dbReference>
<dbReference type="FunFam" id="1.10.30.10:FF:000016">
    <property type="entry name" value="FACT complex subunit SSRP1"/>
    <property type="match status" value="1"/>
</dbReference>
<feature type="domain" description="HMG box" evidence="15">
    <location>
        <begin position="557"/>
        <end position="625"/>
    </location>
</feature>
<evidence type="ECO:0000256" key="7">
    <source>
        <dbReference type="ARBA" id="ARBA00023125"/>
    </source>
</evidence>
<keyword evidence="3 13" id="KW-0158">Chromosome</keyword>
<dbReference type="InterPro" id="IPR048993">
    <property type="entry name" value="SSRP1-like_PH1"/>
</dbReference>
<keyword evidence="9 13" id="KW-0234">DNA repair</keyword>
<gene>
    <name evidence="16" type="primary">SSRP1_1</name>
    <name evidence="16" type="ORF">g.69301</name>
</gene>
<keyword evidence="10 12" id="KW-0539">Nucleus</keyword>
<dbReference type="GO" id="GO:0048731">
    <property type="term" value="P:system development"/>
    <property type="evidence" value="ECO:0007669"/>
    <property type="project" value="UniProtKB-ARBA"/>
</dbReference>
<dbReference type="AlphaFoldDB" id="A0A1D1Y7J6"/>
<dbReference type="InterPro" id="IPR011993">
    <property type="entry name" value="PH-like_dom_sf"/>
</dbReference>
<comment type="similarity">
    <text evidence="1 13">Belongs to the SSRP1 family.</text>
</comment>
<dbReference type="Gene3D" id="2.30.29.220">
    <property type="entry name" value="Structure-specific recognition protein (SSRP1)"/>
    <property type="match status" value="1"/>
</dbReference>
<dbReference type="FunFam" id="2.30.29.30:FF:000214">
    <property type="entry name" value="FACT complex subunit SSRP1"/>
    <property type="match status" value="1"/>
</dbReference>
<comment type="subunit">
    <text evidence="2">Component of the FACT complex, a stable heterodimer of SPT16 and SSRP1.</text>
</comment>
<keyword evidence="7 12" id="KW-0238">DNA-binding</keyword>
<keyword evidence="8 13" id="KW-0804">Transcription</keyword>
<dbReference type="GO" id="GO:0031491">
    <property type="term" value="F:nucleosome binding"/>
    <property type="evidence" value="ECO:0007669"/>
    <property type="project" value="TreeGrafter"/>
</dbReference>
<evidence type="ECO:0000256" key="3">
    <source>
        <dbReference type="ARBA" id="ARBA00022454"/>
    </source>
</evidence>
<dbReference type="Gene3D" id="1.10.30.10">
    <property type="entry name" value="High mobility group box domain"/>
    <property type="match status" value="1"/>
</dbReference>
<dbReference type="Pfam" id="PF17292">
    <property type="entry name" value="POB3_N"/>
    <property type="match status" value="1"/>
</dbReference>
<comment type="subcellular location">
    <subcellularLocation>
        <location evidence="13">Nucleus</location>
    </subcellularLocation>
    <subcellularLocation>
        <location evidence="13">Chromosome</location>
    </subcellularLocation>
</comment>
<dbReference type="SMART" id="SM00398">
    <property type="entry name" value="HMG"/>
    <property type="match status" value="1"/>
</dbReference>
<organism evidence="16">
    <name type="scientific">Anthurium amnicola</name>
    <dbReference type="NCBI Taxonomy" id="1678845"/>
    <lineage>
        <taxon>Eukaryota</taxon>
        <taxon>Viridiplantae</taxon>
        <taxon>Streptophyta</taxon>
        <taxon>Embryophyta</taxon>
        <taxon>Tracheophyta</taxon>
        <taxon>Spermatophyta</taxon>
        <taxon>Magnoliopsida</taxon>
        <taxon>Liliopsida</taxon>
        <taxon>Araceae</taxon>
        <taxon>Pothoideae</taxon>
        <taxon>Potheae</taxon>
        <taxon>Anthurium</taxon>
    </lineage>
</organism>
<dbReference type="CDD" id="cd13230">
    <property type="entry name" value="PH1_SSRP1-like"/>
    <property type="match status" value="1"/>
</dbReference>
<dbReference type="InterPro" id="IPR000969">
    <property type="entry name" value="SSRP1/POB3"/>
</dbReference>
<keyword evidence="6 13" id="KW-0805">Transcription regulation</keyword>
<evidence type="ECO:0000259" key="15">
    <source>
        <dbReference type="PROSITE" id="PS50118"/>
    </source>
</evidence>
<keyword evidence="4 13" id="KW-0235">DNA replication</keyword>
<dbReference type="FunFam" id="2.30.29.150:FF:000001">
    <property type="entry name" value="Fact complex subunit ssrp1"/>
    <property type="match status" value="1"/>
</dbReference>
<name>A0A1D1Y7J6_9ARAE</name>
<dbReference type="InterPro" id="IPR009071">
    <property type="entry name" value="HMG_box_dom"/>
</dbReference>
<dbReference type="PROSITE" id="PS50118">
    <property type="entry name" value="HMG_BOX_2"/>
    <property type="match status" value="1"/>
</dbReference>
<dbReference type="CDD" id="cd22013">
    <property type="entry name" value="HMG-box_AtSSRP1"/>
    <property type="match status" value="1"/>
</dbReference>
<dbReference type="Pfam" id="PF03531">
    <property type="entry name" value="SSrecog"/>
    <property type="match status" value="1"/>
</dbReference>
<evidence type="ECO:0000256" key="9">
    <source>
        <dbReference type="ARBA" id="ARBA00023204"/>
    </source>
</evidence>
<dbReference type="InterPro" id="IPR024954">
    <property type="entry name" value="SSRP1_DD"/>
</dbReference>
<evidence type="ECO:0000256" key="5">
    <source>
        <dbReference type="ARBA" id="ARBA00022763"/>
    </source>
</evidence>
<evidence type="ECO:0000256" key="2">
    <source>
        <dbReference type="ARBA" id="ARBA00011111"/>
    </source>
</evidence>
<dbReference type="SUPFAM" id="SSF50729">
    <property type="entry name" value="PH domain-like"/>
    <property type="match status" value="1"/>
</dbReference>
<evidence type="ECO:0000256" key="10">
    <source>
        <dbReference type="ARBA" id="ARBA00023242"/>
    </source>
</evidence>
<feature type="region of interest" description="Disordered" evidence="14">
    <location>
        <begin position="469"/>
        <end position="586"/>
    </location>
</feature>
<reference evidence="16" key="1">
    <citation type="submission" date="2015-07" db="EMBL/GenBank/DDBJ databases">
        <title>Transcriptome Assembly of Anthurium amnicola.</title>
        <authorList>
            <person name="Suzuki J."/>
        </authorList>
    </citation>
    <scope>NUCLEOTIDE SEQUENCE</scope>
</reference>
<feature type="compositionally biased region" description="Basic and acidic residues" evidence="14">
    <location>
        <begin position="509"/>
        <end position="522"/>
    </location>
</feature>
<dbReference type="SMART" id="SM01287">
    <property type="entry name" value="Rtt106"/>
    <property type="match status" value="1"/>
</dbReference>
<dbReference type="Gene3D" id="2.30.29.30">
    <property type="entry name" value="Pleckstrin-homology domain (PH domain)/Phosphotyrosine-binding domain (PTB)"/>
    <property type="match status" value="2"/>
</dbReference>
<comment type="function">
    <text evidence="11">Component of the FACT complex, a general chromatin factor that acts to reorganize nucleosomes. The FACT complex is involved in multiple processes that require DNA as a template such as mRNA elongation, DNA replication and DNA repair. During transcription elongation the FACT complex acts as a histone chaperone that both destabilizes and restores nucleosomal structure. It facilitates the passage of RNA polymerase II and transcription by promoting the dissociation of one histone H2A-H2B dimer from the nucleosome, then subsequently promotes the reestablishment of the nucleosome following the passage of RNA polymerase II. Binds specifically to double-stranded DNA.</text>
</comment>
<dbReference type="InterPro" id="IPR013719">
    <property type="entry name" value="RTT106/SPT16-like_middle_dom"/>
</dbReference>
<evidence type="ECO:0000256" key="13">
    <source>
        <dbReference type="RuleBase" id="RU364013"/>
    </source>
</evidence>
<accession>A0A1D1Y7J6</accession>
<evidence type="ECO:0000256" key="11">
    <source>
        <dbReference type="ARBA" id="ARBA00058447"/>
    </source>
</evidence>
<dbReference type="InterPro" id="IPR038167">
    <property type="entry name" value="SSRP1_sf"/>
</dbReference>
<evidence type="ECO:0000313" key="16">
    <source>
        <dbReference type="EMBL" id="JAT50609.1"/>
    </source>
</evidence>
<evidence type="ECO:0000256" key="14">
    <source>
        <dbReference type="SAM" id="MobiDB-lite"/>
    </source>
</evidence>
<dbReference type="Gene3D" id="2.30.29.150">
    <property type="match status" value="1"/>
</dbReference>
<dbReference type="GO" id="GO:0006281">
    <property type="term" value="P:DNA repair"/>
    <property type="evidence" value="ECO:0007669"/>
    <property type="project" value="UniProtKB-KW"/>
</dbReference>
<dbReference type="FunFam" id="2.30.29.30:FF:000298">
    <property type="entry name" value="FACT complex subunit SSRP1"/>
    <property type="match status" value="1"/>
</dbReference>
<dbReference type="CDD" id="cd13231">
    <property type="entry name" value="PH2_SSRP1-like"/>
    <property type="match status" value="1"/>
</dbReference>
<dbReference type="GO" id="GO:0035101">
    <property type="term" value="C:FACT complex"/>
    <property type="evidence" value="ECO:0007669"/>
    <property type="project" value="TreeGrafter"/>
</dbReference>
<dbReference type="Pfam" id="PF21103">
    <property type="entry name" value="PH1_SSRP1-like"/>
    <property type="match status" value="1"/>
</dbReference>
<dbReference type="InterPro" id="IPR035417">
    <property type="entry name" value="SSRP1/POB3_N"/>
</dbReference>
<feature type="compositionally biased region" description="Acidic residues" evidence="14">
    <location>
        <begin position="473"/>
        <end position="484"/>
    </location>
</feature>
<feature type="DNA-binding region" description="HMG box" evidence="12">
    <location>
        <begin position="557"/>
        <end position="625"/>
    </location>
</feature>
<protein>
    <recommendedName>
        <fullName evidence="13">FACT complex subunit SSRP1</fullName>
    </recommendedName>
</protein>
<dbReference type="EMBL" id="GDJX01017327">
    <property type="protein sequence ID" value="JAT50609.1"/>
    <property type="molecule type" value="Transcribed_RNA"/>
</dbReference>
<dbReference type="GO" id="GO:0042393">
    <property type="term" value="F:histone binding"/>
    <property type="evidence" value="ECO:0007669"/>
    <property type="project" value="TreeGrafter"/>
</dbReference>
<dbReference type="FunFam" id="2.30.29.220:FF:000002">
    <property type="entry name" value="FACT complex subunit SSRP1"/>
    <property type="match status" value="1"/>
</dbReference>
<dbReference type="PANTHER" id="PTHR45849:SF1">
    <property type="entry name" value="FACT COMPLEX SUBUNIT SSRP1"/>
    <property type="match status" value="1"/>
</dbReference>
<dbReference type="Pfam" id="PF08512">
    <property type="entry name" value="Rttp106-like_middle"/>
    <property type="match status" value="1"/>
</dbReference>
<sequence length="641" mass="70893">MSDGHLFNNILLGGRGGTNPGQLRVHSGGIAWKKQGGGKVVEVGKSDIAGVTWMKVPRAYQLGVQIKDGLFYKFIGFREQDVSNLTSFIQKTIGITPEEKQLSVCGHNWGGVDINGNMLTFLAGSKQAFEVSLADVAQAQLQGKTDVYLEFHVDDTTGANEKDSLMDLSFYVPNSNTQFVGDETHPPAQVLLEKISSKADVGSSSEEAVTTFEGIAILTPRGRYSIELHLSFMRLQGQANDFKIQYSSVVRIFLLPKSNQPHTFVVITLDPPIRKGQTMYPHIVLQFETDYVIESNVALSEELLTTKYKDKLEASYKGLIHEVFTLILRGLSGAKVTRPGKFRSCQDGYAVKSSLKAEDGLLYPLEKGFFFLPKPPTLILHDEIDYLEFERHGAGSSNAHYFDLLLKLKSEQEHLFRNIQRNEYSNLFNFISGKGLKIMNLGDGQNANGVARAIDEDDDAVDPHLERIKSAAGDEESDEEDEDFVVEKDDGGSPTDDSGDEESDASESGGEKEKPAKRDTSKETSAPKASSAKRKSKDGDEEGKKRRPKKKKDPNAPKRAMSGFMFFSNAERENVKKSNPGMSFTDVGRALGERWKKMSAEEKEPYELMARADQKRYKEAMAGYKSGAPINIDSGKESGSE</sequence>
<dbReference type="Pfam" id="PF00505">
    <property type="entry name" value="HMG_box"/>
    <property type="match status" value="1"/>
</dbReference>
<proteinExistence type="inferred from homology"/>
<evidence type="ECO:0000256" key="4">
    <source>
        <dbReference type="ARBA" id="ARBA00022705"/>
    </source>
</evidence>
<evidence type="ECO:0000256" key="6">
    <source>
        <dbReference type="ARBA" id="ARBA00023015"/>
    </source>
</evidence>
<evidence type="ECO:0000256" key="12">
    <source>
        <dbReference type="PROSITE-ProRule" id="PRU00267"/>
    </source>
</evidence>
<dbReference type="SUPFAM" id="SSF47095">
    <property type="entry name" value="HMG-box"/>
    <property type="match status" value="1"/>
</dbReference>
<dbReference type="InterPro" id="IPR036910">
    <property type="entry name" value="HMG_box_dom_sf"/>
</dbReference>
<dbReference type="PRINTS" id="PR00887">
    <property type="entry name" value="SSRCOGNITION"/>
</dbReference>
<dbReference type="GO" id="GO:0006260">
    <property type="term" value="P:DNA replication"/>
    <property type="evidence" value="ECO:0007669"/>
    <property type="project" value="UniProtKB-KW"/>
</dbReference>
<dbReference type="GO" id="GO:0003677">
    <property type="term" value="F:DNA binding"/>
    <property type="evidence" value="ECO:0007669"/>
    <property type="project" value="UniProtKB-UniRule"/>
</dbReference>
<evidence type="ECO:0000256" key="8">
    <source>
        <dbReference type="ARBA" id="ARBA00023163"/>
    </source>
</evidence>
<keyword evidence="5 13" id="KW-0227">DNA damage</keyword>
<evidence type="ECO:0000256" key="1">
    <source>
        <dbReference type="ARBA" id="ARBA00010060"/>
    </source>
</evidence>
<dbReference type="InterPro" id="IPR050454">
    <property type="entry name" value="RTT106/SSRP1_HistChap/FACT"/>
</dbReference>